<keyword evidence="2" id="KW-1185">Reference proteome</keyword>
<dbReference type="OrthoDB" id="5928739at2759"/>
<accession>A0A0V1CFV9</accession>
<evidence type="ECO:0000313" key="2">
    <source>
        <dbReference type="Proteomes" id="UP000054653"/>
    </source>
</evidence>
<comment type="caution">
    <text evidence="1">The sequence shown here is derived from an EMBL/GenBank/DDBJ whole genome shotgun (WGS) entry which is preliminary data.</text>
</comment>
<sequence>MICYIRLLLSSKNTSSYCGLLTLRFCLWLESATSSPDDGGTPSITADSNSRNFFVGRVISPFATFNRTDLTTPSLPWYSSSTRPIIQRLLFASSSAIETMSPTFGSVPSPRHFDRVQNETMYSGLHLFQKWAISFFL</sequence>
<protein>
    <submittedName>
        <fullName evidence="1">Uncharacterized protein</fullName>
    </submittedName>
</protein>
<name>A0A0V1CFV9_TRIBR</name>
<proteinExistence type="predicted"/>
<dbReference type="EMBL" id="JYDI01000218">
    <property type="protein sequence ID" value="KRY48119.1"/>
    <property type="molecule type" value="Genomic_DNA"/>
</dbReference>
<gene>
    <name evidence="1" type="ORF">T03_10860</name>
</gene>
<evidence type="ECO:0000313" key="1">
    <source>
        <dbReference type="EMBL" id="KRY48119.1"/>
    </source>
</evidence>
<reference evidence="1 2" key="1">
    <citation type="submission" date="2015-01" db="EMBL/GenBank/DDBJ databases">
        <title>Evolution of Trichinella species and genotypes.</title>
        <authorList>
            <person name="Korhonen P.K."/>
            <person name="Edoardo P."/>
            <person name="Giuseppe L.R."/>
            <person name="Gasser R.B."/>
        </authorList>
    </citation>
    <scope>NUCLEOTIDE SEQUENCE [LARGE SCALE GENOMIC DNA]</scope>
    <source>
        <strain evidence="1">ISS120</strain>
    </source>
</reference>
<dbReference type="Proteomes" id="UP000054653">
    <property type="component" value="Unassembled WGS sequence"/>
</dbReference>
<organism evidence="1 2">
    <name type="scientific">Trichinella britovi</name>
    <name type="common">Parasitic roundworm</name>
    <dbReference type="NCBI Taxonomy" id="45882"/>
    <lineage>
        <taxon>Eukaryota</taxon>
        <taxon>Metazoa</taxon>
        <taxon>Ecdysozoa</taxon>
        <taxon>Nematoda</taxon>
        <taxon>Enoplea</taxon>
        <taxon>Dorylaimia</taxon>
        <taxon>Trichinellida</taxon>
        <taxon>Trichinellidae</taxon>
        <taxon>Trichinella</taxon>
    </lineage>
</organism>
<dbReference type="AlphaFoldDB" id="A0A0V1CFV9"/>